<feature type="transmembrane region" description="Helical" evidence="1">
    <location>
        <begin position="127"/>
        <end position="148"/>
    </location>
</feature>
<feature type="transmembrane region" description="Helical" evidence="1">
    <location>
        <begin position="169"/>
        <end position="190"/>
    </location>
</feature>
<evidence type="ECO:0008006" key="4">
    <source>
        <dbReference type="Google" id="ProtNLM"/>
    </source>
</evidence>
<keyword evidence="1" id="KW-1133">Transmembrane helix</keyword>
<dbReference type="Proteomes" id="UP000308760">
    <property type="component" value="Unassembled WGS sequence"/>
</dbReference>
<feature type="transmembrane region" description="Helical" evidence="1">
    <location>
        <begin position="57"/>
        <end position="78"/>
    </location>
</feature>
<organism evidence="2 3">
    <name type="scientific">Glycomyces buryatensis</name>
    <dbReference type="NCBI Taxonomy" id="2570927"/>
    <lineage>
        <taxon>Bacteria</taxon>
        <taxon>Bacillati</taxon>
        <taxon>Actinomycetota</taxon>
        <taxon>Actinomycetes</taxon>
        <taxon>Glycomycetales</taxon>
        <taxon>Glycomycetaceae</taxon>
        <taxon>Glycomyces</taxon>
    </lineage>
</organism>
<sequence length="341" mass="35884">MITTTAPRPTTPAAHTYPVLTWAPTAILLWAVLYGALQTYWALGNAPEFAPLPQDLLVFHGWGAVGLCAAVAAAALGLRLTRESKTALIAAWAVAAAMLAASPMFFLDVIGGILGGLGIAINGESALSRGGMVTGAALLTLASLTYLHRMRGACGRCGRKTPGPRPERVPGWAVAAAYAAVAGCFIRLAAQYGFAGFDAIPYNAGVSAVLFEIGFILAGTLLPLALVHRWGLIWPRWVLGLAGSRVPRWLVLGPALFIAGGMTAYFGFQQLDLIGMLFTGWDVDTGGSPYSPAFFWVSIPAYTVWGLGIGVAAIARLRQTRPQCKRCEATERTVNAAITIA</sequence>
<dbReference type="EMBL" id="STGY01000073">
    <property type="protein sequence ID" value="THV35621.1"/>
    <property type="molecule type" value="Genomic_DNA"/>
</dbReference>
<gene>
    <name evidence="2" type="ORF">FAB82_22350</name>
</gene>
<dbReference type="OrthoDB" id="2717873at2"/>
<name>A0A4S8PY85_9ACTN</name>
<keyword evidence="1" id="KW-0472">Membrane</keyword>
<protein>
    <recommendedName>
        <fullName evidence="4">DUF3995 domain-containing protein</fullName>
    </recommendedName>
</protein>
<proteinExistence type="predicted"/>
<feature type="transmembrane region" description="Helical" evidence="1">
    <location>
        <begin position="293"/>
        <end position="315"/>
    </location>
</feature>
<dbReference type="AlphaFoldDB" id="A0A4S8PY85"/>
<evidence type="ECO:0000313" key="2">
    <source>
        <dbReference type="EMBL" id="THV35621.1"/>
    </source>
</evidence>
<reference evidence="2 3" key="2">
    <citation type="submission" date="2019-05" db="EMBL/GenBank/DDBJ databases">
        <title>Glycomyces buryatensis sp. nov.</title>
        <authorList>
            <person name="Nikitina E."/>
        </authorList>
    </citation>
    <scope>NUCLEOTIDE SEQUENCE [LARGE SCALE GENOMIC DNA]</scope>
    <source>
        <strain evidence="2 3">18</strain>
    </source>
</reference>
<comment type="caution">
    <text evidence="2">The sequence shown here is derived from an EMBL/GenBank/DDBJ whole genome shotgun (WGS) entry which is preliminary data.</text>
</comment>
<keyword evidence="3" id="KW-1185">Reference proteome</keyword>
<evidence type="ECO:0000313" key="3">
    <source>
        <dbReference type="Proteomes" id="UP000308760"/>
    </source>
</evidence>
<feature type="transmembrane region" description="Helical" evidence="1">
    <location>
        <begin position="202"/>
        <end position="228"/>
    </location>
</feature>
<evidence type="ECO:0000256" key="1">
    <source>
        <dbReference type="SAM" id="Phobius"/>
    </source>
</evidence>
<keyword evidence="1" id="KW-0812">Transmembrane</keyword>
<feature type="transmembrane region" description="Helical" evidence="1">
    <location>
        <begin position="17"/>
        <end position="37"/>
    </location>
</feature>
<dbReference type="RefSeq" id="WP_136536781.1">
    <property type="nucleotide sequence ID" value="NZ_STGY01000073.1"/>
</dbReference>
<feature type="transmembrane region" description="Helical" evidence="1">
    <location>
        <begin position="90"/>
        <end position="121"/>
    </location>
</feature>
<reference evidence="3" key="1">
    <citation type="submission" date="2019-04" db="EMBL/GenBank/DDBJ databases">
        <title>Nocardioides xinjiangensis sp. nov.</title>
        <authorList>
            <person name="Liu S."/>
        </authorList>
    </citation>
    <scope>NUCLEOTIDE SEQUENCE [LARGE SCALE GENOMIC DNA]</scope>
    <source>
        <strain evidence="3">18</strain>
    </source>
</reference>
<feature type="transmembrane region" description="Helical" evidence="1">
    <location>
        <begin position="249"/>
        <end position="268"/>
    </location>
</feature>
<accession>A0A4S8PY85</accession>